<name>A0ABT6AJ61_9BURK</name>
<dbReference type="NCBIfam" id="TIGR03362">
    <property type="entry name" value="VI_chp_7"/>
    <property type="match status" value="1"/>
</dbReference>
<dbReference type="PANTHER" id="PTHR37024:SF3">
    <property type="entry name" value="TYPE VI SECRETION SYSTEM PROTEIN TSSA"/>
    <property type="match status" value="1"/>
</dbReference>
<dbReference type="Pfam" id="PF06812">
    <property type="entry name" value="ImpA_N"/>
    <property type="match status" value="1"/>
</dbReference>
<dbReference type="InterPro" id="IPR017739">
    <property type="entry name" value="T6SS-assoc_VCA0119"/>
</dbReference>
<protein>
    <submittedName>
        <fullName evidence="3">Type VI secretion system protein TssA</fullName>
    </submittedName>
</protein>
<keyword evidence="4" id="KW-1185">Reference proteome</keyword>
<evidence type="ECO:0000259" key="2">
    <source>
        <dbReference type="Pfam" id="PF06812"/>
    </source>
</evidence>
<reference evidence="3 4" key="1">
    <citation type="submission" date="2023-03" db="EMBL/GenBank/DDBJ databases">
        <title>Draft assemblies of triclosan tolerant bacteria isolated from returned activated sludge.</title>
        <authorList>
            <person name="Van Hamelsveld S."/>
        </authorList>
    </citation>
    <scope>NUCLEOTIDE SEQUENCE [LARGE SCALE GENOMIC DNA]</scope>
    <source>
        <strain evidence="3 4">GW210010_S58</strain>
    </source>
</reference>
<organism evidence="3 4">
    <name type="scientific">Cupriavidus basilensis</name>
    <dbReference type="NCBI Taxonomy" id="68895"/>
    <lineage>
        <taxon>Bacteria</taxon>
        <taxon>Pseudomonadati</taxon>
        <taxon>Pseudomonadota</taxon>
        <taxon>Betaproteobacteria</taxon>
        <taxon>Burkholderiales</taxon>
        <taxon>Burkholderiaceae</taxon>
        <taxon>Cupriavidus</taxon>
    </lineage>
</organism>
<dbReference type="EMBL" id="JARJLM010000121">
    <property type="protein sequence ID" value="MDF3832637.1"/>
    <property type="molecule type" value="Genomic_DNA"/>
</dbReference>
<dbReference type="Proteomes" id="UP001216674">
    <property type="component" value="Unassembled WGS sequence"/>
</dbReference>
<dbReference type="InterPro" id="IPR010657">
    <property type="entry name" value="ImpA_N"/>
</dbReference>
<evidence type="ECO:0000313" key="3">
    <source>
        <dbReference type="EMBL" id="MDF3832637.1"/>
    </source>
</evidence>
<feature type="domain" description="ImpA N-terminal" evidence="2">
    <location>
        <begin position="15"/>
        <end position="123"/>
    </location>
</feature>
<sequence>MSLVNAATLHLDTLLTPIDERQPAGVFDEEDELFQAIDHEIVKLGSLQEASIDWEYIDEAARRYLTVHCKHLRVVCHLMAALLRHPSWRTWAQAAGLLSGFVATYWEHGYPKPGPTGYLGKRRLVAMGVERLLDAVPRLQADAAARPHQEAARHALNQLQGCAALAKLDVPTLTRLEARYQQRMDETRIPQPEPISAAGGAQVAGTAARAVSVDYFESAPPLKLGDEREAKRSLLALADYVNQLDAYDPTGYSLRRFALWAHLSTAPAVKREQRTDLMAVAMDTAQHYQDAVTANSVSPALLQRVERSVTTSPYWIRGSYLAAAIAQRLEMAEVASAIRKASERFVLRVPALKTLQFSDGRAFVDAETLAWLSGAGGTPAGVSDGREYAALRVELAALIDSGGVEPLMRRLEQIQAEADDPRHQCHVMTIAGDLLSEHGFGWMADGLYRIALNAMQSHALPAWERALHNHLTSRVREPADAAEQDARGTTKGK</sequence>
<gene>
    <name evidence="3" type="primary">tssA</name>
    <name evidence="3" type="ORF">P3W85_06715</name>
</gene>
<evidence type="ECO:0000313" key="4">
    <source>
        <dbReference type="Proteomes" id="UP001216674"/>
    </source>
</evidence>
<proteinExistence type="predicted"/>
<evidence type="ECO:0000256" key="1">
    <source>
        <dbReference type="SAM" id="MobiDB-lite"/>
    </source>
</evidence>
<feature type="region of interest" description="Disordered" evidence="1">
    <location>
        <begin position="474"/>
        <end position="493"/>
    </location>
</feature>
<dbReference type="Pfam" id="PF16989">
    <property type="entry name" value="T6SS_VasJ"/>
    <property type="match status" value="1"/>
</dbReference>
<dbReference type="RefSeq" id="WP_276264203.1">
    <property type="nucleotide sequence ID" value="NZ_JARJLM010000121.1"/>
</dbReference>
<dbReference type="PANTHER" id="PTHR37024">
    <property type="entry name" value="TYPE VI SECRETION SYSTEM DUF2094 AND IMPA-RELATED DOMAIN PROTEIN"/>
    <property type="match status" value="1"/>
</dbReference>
<comment type="caution">
    <text evidence="3">The sequence shown here is derived from an EMBL/GenBank/DDBJ whole genome shotgun (WGS) entry which is preliminary data.</text>
</comment>
<accession>A0ABT6AJ61</accession>